<reference evidence="1 2" key="1">
    <citation type="journal article" date="2018" name="IMA Fungus">
        <title>IMA Genome-F 9: Draft genome sequence of Annulohypoxylon stygium, Aspergillus mulundensis, Berkeleyomyces basicola (syn. Thielaviopsis basicola), Ceratocystis smalleyi, two Cercospora beticola strains, Coleophoma cylindrospora, Fusarium fracticaudum, Phialophora cf. hyalina, and Morchella septimelata.</title>
        <authorList>
            <person name="Wingfield B.D."/>
            <person name="Bills G.F."/>
            <person name="Dong Y."/>
            <person name="Huang W."/>
            <person name="Nel W.J."/>
            <person name="Swalarsk-Parry B.S."/>
            <person name="Vaghefi N."/>
            <person name="Wilken P.M."/>
            <person name="An Z."/>
            <person name="de Beer Z.W."/>
            <person name="De Vos L."/>
            <person name="Chen L."/>
            <person name="Duong T.A."/>
            <person name="Gao Y."/>
            <person name="Hammerbacher A."/>
            <person name="Kikkert J.R."/>
            <person name="Li Y."/>
            <person name="Li H."/>
            <person name="Li K."/>
            <person name="Li Q."/>
            <person name="Liu X."/>
            <person name="Ma X."/>
            <person name="Naidoo K."/>
            <person name="Pethybridge S.J."/>
            <person name="Sun J."/>
            <person name="Steenkamp E.T."/>
            <person name="van der Nest M.A."/>
            <person name="van Wyk S."/>
            <person name="Wingfield M.J."/>
            <person name="Xiong C."/>
            <person name="Yue Q."/>
            <person name="Zhang X."/>
        </authorList>
    </citation>
    <scope>NUCLEOTIDE SEQUENCE [LARGE SCALE GENOMIC DNA]</scope>
    <source>
        <strain evidence="1 2">DSM 5745</strain>
    </source>
</reference>
<dbReference type="CDD" id="cd12148">
    <property type="entry name" value="fungal_TF_MHR"/>
    <property type="match status" value="1"/>
</dbReference>
<dbReference type="OrthoDB" id="2534600at2759"/>
<name>A0A3D8SIA5_9EURO</name>
<evidence type="ECO:0008006" key="3">
    <source>
        <dbReference type="Google" id="ProtNLM"/>
    </source>
</evidence>
<evidence type="ECO:0000313" key="1">
    <source>
        <dbReference type="EMBL" id="RDW86085.1"/>
    </source>
</evidence>
<keyword evidence="2" id="KW-1185">Reference proteome</keyword>
<dbReference type="EMBL" id="PVWQ01000003">
    <property type="protein sequence ID" value="RDW86085.1"/>
    <property type="molecule type" value="Genomic_DNA"/>
</dbReference>
<proteinExistence type="predicted"/>
<gene>
    <name evidence="1" type="ORF">DSM5745_02727</name>
</gene>
<organism evidence="1 2">
    <name type="scientific">Aspergillus mulundensis</name>
    <dbReference type="NCBI Taxonomy" id="1810919"/>
    <lineage>
        <taxon>Eukaryota</taxon>
        <taxon>Fungi</taxon>
        <taxon>Dikarya</taxon>
        <taxon>Ascomycota</taxon>
        <taxon>Pezizomycotina</taxon>
        <taxon>Eurotiomycetes</taxon>
        <taxon>Eurotiomycetidae</taxon>
        <taxon>Eurotiales</taxon>
        <taxon>Aspergillaceae</taxon>
        <taxon>Aspergillus</taxon>
        <taxon>Aspergillus subgen. Nidulantes</taxon>
    </lineage>
</organism>
<sequence>MPATFAEVVASSAGLQLGMFVRDAGSWESFAPLTGRGGRGVLQTVTLNHPELSSGDILHLLAPSSLIRAVLNDWFTHIHPLAPVLHRRDFLTRFGENTADPIFTGLVVSILAATTATLRRKSFAEYHPITPGRCIGIIQSHGLLPADGPYSLDWCIAKYNLATASMAQRGMSDPFVHRMVGEAVTGTGYLLAHNLAQMGVMQGELLKRLWCLLEVTLMCGSSKSRNTDMIGQPLLGRLVLSSNSSYLPRPYSDEDLAVSPSTALPSSTSPSPSDKVTYVPGLTHLLSIFRTWDTCQTARSYRTPSQVLSTALADIQNTLDTLPPPLRWRGGLSRPAGATAGHDVQIANIFITSLYVRSNLLQEFGHPLGSKADSIVDQEAETQARSEHQSIVSDLLEVLCHLPRETLEANGYSLIPKIRDIGGAYLDVLSVHANGQGEIVVIEDEAKAKLEALLLQLGILDFRTS</sequence>
<dbReference type="STRING" id="1810919.A0A3D8SIA5"/>
<dbReference type="Proteomes" id="UP000256690">
    <property type="component" value="Unassembled WGS sequence"/>
</dbReference>
<protein>
    <recommendedName>
        <fullName evidence="3">Transcription factor domain-containing protein</fullName>
    </recommendedName>
</protein>
<comment type="caution">
    <text evidence="1">The sequence shown here is derived from an EMBL/GenBank/DDBJ whole genome shotgun (WGS) entry which is preliminary data.</text>
</comment>
<dbReference type="GeneID" id="38113097"/>
<dbReference type="RefSeq" id="XP_026605609.1">
    <property type="nucleotide sequence ID" value="XM_026744743.1"/>
</dbReference>
<accession>A0A3D8SIA5</accession>
<dbReference type="AlphaFoldDB" id="A0A3D8SIA5"/>
<evidence type="ECO:0000313" key="2">
    <source>
        <dbReference type="Proteomes" id="UP000256690"/>
    </source>
</evidence>